<proteinExistence type="predicted"/>
<comment type="caution">
    <text evidence="1">The sequence shown here is derived from an EMBL/GenBank/DDBJ whole genome shotgun (WGS) entry which is preliminary data.</text>
</comment>
<sequence>MTPADARRKPQQGLDTLRGFATRQMPFYGAKTAVIPNANRP</sequence>
<protein>
    <submittedName>
        <fullName evidence="1">Uncharacterized protein</fullName>
    </submittedName>
</protein>
<name>F2BFU9_9NEIS</name>
<organism evidence="1 2">
    <name type="scientific">Neisseria bacilliformis ATCC BAA-1200</name>
    <dbReference type="NCBI Taxonomy" id="888742"/>
    <lineage>
        <taxon>Bacteria</taxon>
        <taxon>Pseudomonadati</taxon>
        <taxon>Pseudomonadota</taxon>
        <taxon>Betaproteobacteria</taxon>
        <taxon>Neisseriales</taxon>
        <taxon>Neisseriaceae</taxon>
        <taxon>Neisseria</taxon>
    </lineage>
</organism>
<keyword evidence="2" id="KW-1185">Reference proteome</keyword>
<gene>
    <name evidence="1" type="ORF">HMPREF9123_2606</name>
</gene>
<dbReference type="Proteomes" id="UP000004105">
    <property type="component" value="Unassembled WGS sequence"/>
</dbReference>
<accession>F2BFU9</accession>
<dbReference type="EMBL" id="AFAY01000051">
    <property type="protein sequence ID" value="EGF08298.1"/>
    <property type="molecule type" value="Genomic_DNA"/>
</dbReference>
<dbReference type="AlphaFoldDB" id="F2BFU9"/>
<evidence type="ECO:0000313" key="1">
    <source>
        <dbReference type="EMBL" id="EGF08298.1"/>
    </source>
</evidence>
<evidence type="ECO:0000313" key="2">
    <source>
        <dbReference type="Proteomes" id="UP000004105"/>
    </source>
</evidence>
<reference evidence="1 2" key="1">
    <citation type="submission" date="2011-02" db="EMBL/GenBank/DDBJ databases">
        <authorList>
            <person name="Muzny D."/>
            <person name="Qin X."/>
            <person name="Deng J."/>
            <person name="Jiang H."/>
            <person name="Liu Y."/>
            <person name="Qu J."/>
            <person name="Song X.-Z."/>
            <person name="Zhang L."/>
            <person name="Thornton R."/>
            <person name="Coyle M."/>
            <person name="Francisco L."/>
            <person name="Jackson L."/>
            <person name="Javaid M."/>
            <person name="Korchina V."/>
            <person name="Kovar C."/>
            <person name="Mata R."/>
            <person name="Mathew T."/>
            <person name="Ngo R."/>
            <person name="Nguyen L."/>
            <person name="Nguyen N."/>
            <person name="Okwuonu G."/>
            <person name="Ongeri F."/>
            <person name="Pham C."/>
            <person name="Simmons D."/>
            <person name="Wilczek-Boney K."/>
            <person name="Hale W."/>
            <person name="Jakkamsetti A."/>
            <person name="Pham P."/>
            <person name="Ruth R."/>
            <person name="San Lucas F."/>
            <person name="Warren J."/>
            <person name="Zhang J."/>
            <person name="Zhao Z."/>
            <person name="Zhou C."/>
            <person name="Zhu D."/>
            <person name="Lee S."/>
            <person name="Bess C."/>
            <person name="Blankenburg K."/>
            <person name="Forbes L."/>
            <person name="Fu Q."/>
            <person name="Gubbala S."/>
            <person name="Hirani K."/>
            <person name="Jayaseelan J.C."/>
            <person name="Lara F."/>
            <person name="Munidasa M."/>
            <person name="Palculict T."/>
            <person name="Patil S."/>
            <person name="Pu L.-L."/>
            <person name="Saada N."/>
            <person name="Tang L."/>
            <person name="Weissenberger G."/>
            <person name="Zhu Y."/>
            <person name="Hemphill L."/>
            <person name="Shang Y."/>
            <person name="Youmans B."/>
            <person name="Ayvaz T."/>
            <person name="Ross M."/>
            <person name="Santibanez J."/>
            <person name="Aqrawi P."/>
            <person name="Gross S."/>
            <person name="Joshi V."/>
            <person name="Fowler G."/>
            <person name="Nazareth L."/>
            <person name="Reid J."/>
            <person name="Worley K."/>
            <person name="Petrosino J."/>
            <person name="Highlander S."/>
            <person name="Gibbs R."/>
        </authorList>
    </citation>
    <scope>NUCLEOTIDE SEQUENCE [LARGE SCALE GENOMIC DNA]</scope>
    <source>
        <strain evidence="1 2">ATCC BAA-1200</strain>
    </source>
</reference>
<dbReference type="HOGENOM" id="CLU_3273181_0_0_4"/>